<evidence type="ECO:0000256" key="7">
    <source>
        <dbReference type="ARBA" id="ARBA00022618"/>
    </source>
</evidence>
<dbReference type="InterPro" id="IPR004513">
    <property type="entry name" value="FtsX"/>
</dbReference>
<dbReference type="EMBL" id="WBVP01000015">
    <property type="protein sequence ID" value="KAB2823927.1"/>
    <property type="molecule type" value="Genomic_DNA"/>
</dbReference>
<dbReference type="InterPro" id="IPR040690">
    <property type="entry name" value="FtsX_ECD"/>
</dbReference>
<organism evidence="16 17">
    <name type="scientific">Aliivibrio finisterrensis</name>
    <dbReference type="NCBI Taxonomy" id="511998"/>
    <lineage>
        <taxon>Bacteria</taxon>
        <taxon>Pseudomonadati</taxon>
        <taxon>Pseudomonadota</taxon>
        <taxon>Gammaproteobacteria</taxon>
        <taxon>Vibrionales</taxon>
        <taxon>Vibrionaceae</taxon>
        <taxon>Aliivibrio</taxon>
    </lineage>
</organism>
<dbReference type="NCBIfam" id="TIGR00439">
    <property type="entry name" value="FtsX_Gneg"/>
    <property type="match status" value="1"/>
</dbReference>
<proteinExistence type="inferred from homology"/>
<evidence type="ECO:0000256" key="3">
    <source>
        <dbReference type="ARBA" id="ARBA00011160"/>
    </source>
</evidence>
<evidence type="ECO:0000313" key="17">
    <source>
        <dbReference type="Proteomes" id="UP000434870"/>
    </source>
</evidence>
<comment type="subcellular location">
    <subcellularLocation>
        <location evidence="1">Cell inner membrane</location>
        <topology evidence="1">Multi-pass membrane protein</topology>
    </subcellularLocation>
</comment>
<dbReference type="GO" id="GO:0032153">
    <property type="term" value="C:cell division site"/>
    <property type="evidence" value="ECO:0007669"/>
    <property type="project" value="TreeGrafter"/>
</dbReference>
<feature type="transmembrane region" description="Helical" evidence="13">
    <location>
        <begin position="38"/>
        <end position="60"/>
    </location>
</feature>
<feature type="transmembrane region" description="Helical" evidence="13">
    <location>
        <begin position="243"/>
        <end position="268"/>
    </location>
</feature>
<feature type="transmembrane region" description="Helical" evidence="13">
    <location>
        <begin position="289"/>
        <end position="308"/>
    </location>
</feature>
<dbReference type="AlphaFoldDB" id="A0A6N6RQT0"/>
<evidence type="ECO:0000256" key="9">
    <source>
        <dbReference type="ARBA" id="ARBA00022989"/>
    </source>
</evidence>
<dbReference type="PIRSF" id="PIRSF003097">
    <property type="entry name" value="FtsX"/>
    <property type="match status" value="1"/>
</dbReference>
<name>A0A6N6RQT0_9GAMM</name>
<evidence type="ECO:0000256" key="13">
    <source>
        <dbReference type="SAM" id="Phobius"/>
    </source>
</evidence>
<evidence type="ECO:0000256" key="10">
    <source>
        <dbReference type="ARBA" id="ARBA00023136"/>
    </source>
</evidence>
<keyword evidence="11 12" id="KW-0131">Cell cycle</keyword>
<evidence type="ECO:0000256" key="6">
    <source>
        <dbReference type="ARBA" id="ARBA00022519"/>
    </source>
</evidence>
<dbReference type="Proteomes" id="UP000434870">
    <property type="component" value="Unassembled WGS sequence"/>
</dbReference>
<feature type="domain" description="FtsX extracellular" evidence="15">
    <location>
        <begin position="76"/>
        <end position="170"/>
    </location>
</feature>
<keyword evidence="8 13" id="KW-0812">Transmembrane</keyword>
<evidence type="ECO:0000256" key="1">
    <source>
        <dbReference type="ARBA" id="ARBA00004429"/>
    </source>
</evidence>
<dbReference type="InterPro" id="IPR047590">
    <property type="entry name" value="FtsX_proteobact-type"/>
</dbReference>
<evidence type="ECO:0000259" key="14">
    <source>
        <dbReference type="Pfam" id="PF02687"/>
    </source>
</evidence>
<dbReference type="GO" id="GO:0051301">
    <property type="term" value="P:cell division"/>
    <property type="evidence" value="ECO:0007669"/>
    <property type="project" value="UniProtKB-KW"/>
</dbReference>
<dbReference type="RefSeq" id="WP_151655647.1">
    <property type="nucleotide sequence ID" value="NZ_WBVP01000015.1"/>
</dbReference>
<keyword evidence="7 12" id="KW-0132">Cell division</keyword>
<comment type="subunit">
    <text evidence="3">Forms a membrane-associated complex with FtsE.</text>
</comment>
<keyword evidence="6 12" id="KW-0997">Cell inner membrane</keyword>
<evidence type="ECO:0000256" key="2">
    <source>
        <dbReference type="ARBA" id="ARBA00007379"/>
    </source>
</evidence>
<feature type="domain" description="ABC3 transporter permease C-terminal" evidence="14">
    <location>
        <begin position="194"/>
        <end position="310"/>
    </location>
</feature>
<dbReference type="Gene3D" id="3.30.70.3040">
    <property type="match status" value="1"/>
</dbReference>
<keyword evidence="5 12" id="KW-1003">Cell membrane</keyword>
<evidence type="ECO:0000259" key="15">
    <source>
        <dbReference type="Pfam" id="PF18075"/>
    </source>
</evidence>
<protein>
    <recommendedName>
        <fullName evidence="4 12">Cell division protein FtsX</fullName>
    </recommendedName>
</protein>
<keyword evidence="9 13" id="KW-1133">Transmembrane helix</keyword>
<dbReference type="InterPro" id="IPR003838">
    <property type="entry name" value="ABC3_permease_C"/>
</dbReference>
<comment type="similarity">
    <text evidence="2 12">Belongs to the ABC-4 integral membrane protein family. FtsX subfamily.</text>
</comment>
<dbReference type="PANTHER" id="PTHR47755">
    <property type="entry name" value="CELL DIVISION PROTEIN FTSX"/>
    <property type="match status" value="1"/>
</dbReference>
<dbReference type="PANTHER" id="PTHR47755:SF1">
    <property type="entry name" value="CELL DIVISION PROTEIN FTSX"/>
    <property type="match status" value="1"/>
</dbReference>
<comment type="function">
    <text evidence="12">Part of the ABC transporter FtsEX involved in cellular division.</text>
</comment>
<evidence type="ECO:0000256" key="8">
    <source>
        <dbReference type="ARBA" id="ARBA00022692"/>
    </source>
</evidence>
<evidence type="ECO:0000256" key="4">
    <source>
        <dbReference type="ARBA" id="ARBA00021907"/>
    </source>
</evidence>
<feature type="transmembrane region" description="Helical" evidence="13">
    <location>
        <begin position="186"/>
        <end position="206"/>
    </location>
</feature>
<gene>
    <name evidence="16" type="primary">ftsX</name>
    <name evidence="16" type="ORF">F8B77_12945</name>
</gene>
<reference evidence="16 17" key="1">
    <citation type="submission" date="2019-09" db="EMBL/GenBank/DDBJ databases">
        <title>Genome of Aliivibrio finisterrensis LMG 23869 (type strain).</title>
        <authorList>
            <person name="Bowman J.P."/>
        </authorList>
    </citation>
    <scope>NUCLEOTIDE SEQUENCE [LARGE SCALE GENOMIC DNA]</scope>
    <source>
        <strain evidence="16 17">LMG 23869</strain>
    </source>
</reference>
<dbReference type="Pfam" id="PF02687">
    <property type="entry name" value="FtsX"/>
    <property type="match status" value="1"/>
</dbReference>
<evidence type="ECO:0000256" key="5">
    <source>
        <dbReference type="ARBA" id="ARBA00022475"/>
    </source>
</evidence>
<evidence type="ECO:0000256" key="11">
    <source>
        <dbReference type="ARBA" id="ARBA00023306"/>
    </source>
</evidence>
<accession>A0A6N6RQT0</accession>
<comment type="caution">
    <text evidence="16">The sequence shown here is derived from an EMBL/GenBank/DDBJ whole genome shotgun (WGS) entry which is preliminary data.</text>
</comment>
<keyword evidence="10 12" id="KW-0472">Membrane</keyword>
<dbReference type="GO" id="GO:0005886">
    <property type="term" value="C:plasma membrane"/>
    <property type="evidence" value="ECO:0007669"/>
    <property type="project" value="UniProtKB-SubCell"/>
</dbReference>
<evidence type="ECO:0000313" key="16">
    <source>
        <dbReference type="EMBL" id="KAB2823927.1"/>
    </source>
</evidence>
<dbReference type="Pfam" id="PF18075">
    <property type="entry name" value="FtsX_ECD"/>
    <property type="match status" value="1"/>
</dbReference>
<evidence type="ECO:0000256" key="12">
    <source>
        <dbReference type="PIRNR" id="PIRNR003097"/>
    </source>
</evidence>
<sequence>MTKRSKVKNTQGASSDGFWATHKKQAKLSFQELLRRPLGNLLTLAVIAMSLTLPSSMYLVGKNLTIVASKWQAPSQVSLYLQQEVAESKVQDLKSELEGWKEVEAVSYISPQEGLKELSEQSGFEQALTLLDSNPLPAVLIVSPQSDWQDKNKVHQLVNRLKQQSYVNEVRLDDDWLVRLEAIKHVAVVVATTLAILMFVAVFLIVGNTLRFNVLEQKDEIQVMKLVGATNTFILRPYLYTGMWFGLLGGVIAWLFTAIITVTLNGAVDNVAVLYESVFRLVGLTWDESLLLLMLSSFLGLFAARISVLRHLKEIEPV</sequence>